<keyword evidence="2" id="KW-1185">Reference proteome</keyword>
<dbReference type="HOGENOM" id="CLU_2036671_0_0_11"/>
<name>K0K3W3_SACES</name>
<evidence type="ECO:0000313" key="1">
    <source>
        <dbReference type="EMBL" id="CCH33001.1"/>
    </source>
</evidence>
<dbReference type="RefSeq" id="WP_015103112.1">
    <property type="nucleotide sequence ID" value="NC_019673.1"/>
</dbReference>
<dbReference type="eggNOG" id="ENOG5032T7N">
    <property type="taxonomic scope" value="Bacteria"/>
</dbReference>
<dbReference type="PATRIC" id="fig|1179773.3.peg.5777"/>
<proteinExistence type="predicted"/>
<dbReference type="EMBL" id="HE804045">
    <property type="protein sequence ID" value="CCH33001.1"/>
    <property type="molecule type" value="Genomic_DNA"/>
</dbReference>
<dbReference type="Proteomes" id="UP000006281">
    <property type="component" value="Chromosome"/>
</dbReference>
<organism evidence="1 2">
    <name type="scientific">Saccharothrix espanaensis (strain ATCC 51144 / DSM 44229 / JCM 9112 / NBRC 15066 / NRRL 15764)</name>
    <dbReference type="NCBI Taxonomy" id="1179773"/>
    <lineage>
        <taxon>Bacteria</taxon>
        <taxon>Bacillati</taxon>
        <taxon>Actinomycetota</taxon>
        <taxon>Actinomycetes</taxon>
        <taxon>Pseudonocardiales</taxon>
        <taxon>Pseudonocardiaceae</taxon>
        <taxon>Saccharothrix</taxon>
    </lineage>
</organism>
<reference evidence="1 2" key="1">
    <citation type="journal article" date="2012" name="BMC Genomics">
        <title>Complete genome sequence of Saccharothrix espanaensis DSM 44229T and comparison to the other completely sequenced Pseudonocardiaceae.</title>
        <authorList>
            <person name="Strobel T."/>
            <person name="Al-Dilaimi A."/>
            <person name="Blom J."/>
            <person name="Gessner A."/>
            <person name="Kalinowski J."/>
            <person name="Luzhetska M."/>
            <person name="Puhler A."/>
            <person name="Szczepanowski R."/>
            <person name="Bechthold A."/>
            <person name="Ruckert C."/>
        </authorList>
    </citation>
    <scope>NUCLEOTIDE SEQUENCE [LARGE SCALE GENOMIC DNA]</scope>
    <source>
        <strain evidence="2">ATCC 51144 / DSM 44229 / JCM 9112 / NBRC 15066 / NRRL 15764</strain>
    </source>
</reference>
<dbReference type="KEGG" id="sesp:BN6_57430"/>
<dbReference type="AlphaFoldDB" id="K0K3W3"/>
<gene>
    <name evidence="1" type="ordered locus">BN6_57430</name>
</gene>
<protein>
    <submittedName>
        <fullName evidence="1">Uncharacterized protein</fullName>
    </submittedName>
</protein>
<dbReference type="OrthoDB" id="4547498at2"/>
<accession>K0K3W3</accession>
<evidence type="ECO:0000313" key="2">
    <source>
        <dbReference type="Proteomes" id="UP000006281"/>
    </source>
</evidence>
<sequence length="128" mass="14677">MTDGARVFREAWIAGVRRHYPGEPKAGYVTPWEDTPEWERESVGAVYRQVRDFLAVTDGAAAKLTRVQKGQFVAACWTGQIHRHFPHPKPSYVAEWDALPDWQQQTDADIFQRIEQDHAQDGTMSKHS</sequence>
<dbReference type="BioCyc" id="SESP1179773:BN6_RS27645-MONOMER"/>